<evidence type="ECO:0000256" key="3">
    <source>
        <dbReference type="ARBA" id="ARBA00023125"/>
    </source>
</evidence>
<evidence type="ECO:0000313" key="7">
    <source>
        <dbReference type="Proteomes" id="UP000249134"/>
    </source>
</evidence>
<comment type="similarity">
    <text evidence="1">Belongs to the LysR transcriptional regulatory family.</text>
</comment>
<dbReference type="Gene3D" id="3.40.190.290">
    <property type="match status" value="1"/>
</dbReference>
<proteinExistence type="inferred from homology"/>
<keyword evidence="2" id="KW-0805">Transcription regulation</keyword>
<dbReference type="InterPro" id="IPR000847">
    <property type="entry name" value="LysR_HTH_N"/>
</dbReference>
<protein>
    <submittedName>
        <fullName evidence="6">LysR family transcriptional regulator</fullName>
    </submittedName>
</protein>
<evidence type="ECO:0000256" key="4">
    <source>
        <dbReference type="ARBA" id="ARBA00023163"/>
    </source>
</evidence>
<dbReference type="Pfam" id="PF00126">
    <property type="entry name" value="HTH_1"/>
    <property type="match status" value="1"/>
</dbReference>
<keyword evidence="4" id="KW-0804">Transcription</keyword>
<dbReference type="SUPFAM" id="SSF46785">
    <property type="entry name" value="Winged helix' DNA-binding domain"/>
    <property type="match status" value="1"/>
</dbReference>
<dbReference type="PROSITE" id="PS50931">
    <property type="entry name" value="HTH_LYSR"/>
    <property type="match status" value="1"/>
</dbReference>
<dbReference type="Proteomes" id="UP000249134">
    <property type="component" value="Chromosome 1"/>
</dbReference>
<dbReference type="RefSeq" id="WP_066142337.1">
    <property type="nucleotide sequence ID" value="NZ_CBCSGM010000002.1"/>
</dbReference>
<sequence>MELKDLYIFMKVAESGNISKAAKELNYVQSNVSARIQRLEEKLNTPVFHRHNRGITLTPEGKQLITYAEKILSLVSDMEKAFLDADTPTGKLNIGSVETVIQLPFILSNYNKKYQHIDLSLTTGVSEQLIDEVLNYRLDGAFITGRGNRVHPDLVQYDVFEEELVLISDTNPVTVEELKRKPFLVFHSGCGYRAKLEEWLRDEQVTTSKFMELGTLETILGSVYSGLGVSFVPRSSVKYHEERGFIQCHSISKEYSKIKTVFIRNKEAFLTASLEKFIETIEEYRHKEGHEFPFK</sequence>
<evidence type="ECO:0000313" key="6">
    <source>
        <dbReference type="EMBL" id="SQI53223.1"/>
    </source>
</evidence>
<dbReference type="SUPFAM" id="SSF53850">
    <property type="entry name" value="Periplasmic binding protein-like II"/>
    <property type="match status" value="1"/>
</dbReference>
<evidence type="ECO:0000256" key="2">
    <source>
        <dbReference type="ARBA" id="ARBA00023015"/>
    </source>
</evidence>
<name>A0A2X4VQH6_LEDLE</name>
<dbReference type="PANTHER" id="PTHR30126:SF40">
    <property type="entry name" value="HTH-TYPE TRANSCRIPTIONAL REGULATOR GLTR"/>
    <property type="match status" value="1"/>
</dbReference>
<dbReference type="GO" id="GO:0000976">
    <property type="term" value="F:transcription cis-regulatory region binding"/>
    <property type="evidence" value="ECO:0007669"/>
    <property type="project" value="TreeGrafter"/>
</dbReference>
<dbReference type="PANTHER" id="PTHR30126">
    <property type="entry name" value="HTH-TYPE TRANSCRIPTIONAL REGULATOR"/>
    <property type="match status" value="1"/>
</dbReference>
<keyword evidence="3" id="KW-0238">DNA-binding</keyword>
<organism evidence="6 7">
    <name type="scientific">Lederbergia lenta</name>
    <name type="common">Bacillus lentus</name>
    <dbReference type="NCBI Taxonomy" id="1467"/>
    <lineage>
        <taxon>Bacteria</taxon>
        <taxon>Bacillati</taxon>
        <taxon>Bacillota</taxon>
        <taxon>Bacilli</taxon>
        <taxon>Bacillales</taxon>
        <taxon>Bacillaceae</taxon>
        <taxon>Lederbergia</taxon>
    </lineage>
</organism>
<dbReference type="PRINTS" id="PR00039">
    <property type="entry name" value="HTHLYSR"/>
</dbReference>
<dbReference type="Gene3D" id="1.10.10.10">
    <property type="entry name" value="Winged helix-like DNA-binding domain superfamily/Winged helix DNA-binding domain"/>
    <property type="match status" value="1"/>
</dbReference>
<dbReference type="EMBL" id="LS483476">
    <property type="protein sequence ID" value="SQI53223.1"/>
    <property type="molecule type" value="Genomic_DNA"/>
</dbReference>
<dbReference type="InterPro" id="IPR036388">
    <property type="entry name" value="WH-like_DNA-bd_sf"/>
</dbReference>
<dbReference type="FunFam" id="1.10.10.10:FF:000001">
    <property type="entry name" value="LysR family transcriptional regulator"/>
    <property type="match status" value="1"/>
</dbReference>
<dbReference type="KEGG" id="blen:NCTC4824_00709"/>
<dbReference type="GO" id="GO:0003700">
    <property type="term" value="F:DNA-binding transcription factor activity"/>
    <property type="evidence" value="ECO:0007669"/>
    <property type="project" value="InterPro"/>
</dbReference>
<dbReference type="STRING" id="1348624.GCA_001591545_02504"/>
<reference evidence="6 7" key="1">
    <citation type="submission" date="2018-06" db="EMBL/GenBank/DDBJ databases">
        <authorList>
            <consortium name="Pathogen Informatics"/>
            <person name="Doyle S."/>
        </authorList>
    </citation>
    <scope>NUCLEOTIDE SEQUENCE [LARGE SCALE GENOMIC DNA]</scope>
    <source>
        <strain evidence="6 7">NCTC4824</strain>
    </source>
</reference>
<accession>A0A2X4VQH6</accession>
<gene>
    <name evidence="6" type="primary">gltR</name>
    <name evidence="6" type="ORF">NCTC4824_00709</name>
</gene>
<dbReference type="AlphaFoldDB" id="A0A2X4VQH6"/>
<dbReference type="InterPro" id="IPR005119">
    <property type="entry name" value="LysR_subst-bd"/>
</dbReference>
<feature type="domain" description="HTH lysR-type" evidence="5">
    <location>
        <begin position="1"/>
        <end position="58"/>
    </location>
</feature>
<evidence type="ECO:0000256" key="1">
    <source>
        <dbReference type="ARBA" id="ARBA00009437"/>
    </source>
</evidence>
<dbReference type="InterPro" id="IPR036390">
    <property type="entry name" value="WH_DNA-bd_sf"/>
</dbReference>
<evidence type="ECO:0000259" key="5">
    <source>
        <dbReference type="PROSITE" id="PS50931"/>
    </source>
</evidence>
<dbReference type="Pfam" id="PF03466">
    <property type="entry name" value="LysR_substrate"/>
    <property type="match status" value="1"/>
</dbReference>
<dbReference type="CDD" id="cd08442">
    <property type="entry name" value="PBP2_YofA_SoxR_like"/>
    <property type="match status" value="1"/>
</dbReference>
<keyword evidence="7" id="KW-1185">Reference proteome</keyword>